<evidence type="ECO:0000256" key="1">
    <source>
        <dbReference type="ARBA" id="ARBA00038454"/>
    </source>
</evidence>
<gene>
    <name evidence="3" type="ORF">D1Y85_23030</name>
</gene>
<dbReference type="Pfam" id="PF01590">
    <property type="entry name" value="GAF"/>
    <property type="match status" value="1"/>
</dbReference>
<dbReference type="InterPro" id="IPR003018">
    <property type="entry name" value="GAF"/>
</dbReference>
<protein>
    <submittedName>
        <fullName evidence="3">GAF domain-containing protein</fullName>
    </submittedName>
</protein>
<sequence length="169" mass="17844">MFSPASTLPAVKADLYETLAAQARAMLEGESNTVANAANFSSLVFNSLEGLNWAGFYFFDGKELVVGPFQGKPACVRIGIGKGVCGTAAQTRETQVVRDVHAFAGHIACDSASQSEIVVPLIAPDGALIGVWDVDSPQLARFDDEDAKGMEALCRVFVESGWNTAARGT</sequence>
<dbReference type="InterPro" id="IPR029016">
    <property type="entry name" value="GAF-like_dom_sf"/>
</dbReference>
<feature type="domain" description="GAF" evidence="2">
    <location>
        <begin position="53"/>
        <end position="155"/>
    </location>
</feature>
<dbReference type="Proteomes" id="UP000272778">
    <property type="component" value="Unassembled WGS sequence"/>
</dbReference>
<dbReference type="PROSITE" id="PS01320">
    <property type="entry name" value="UPF0067"/>
    <property type="match status" value="1"/>
</dbReference>
<dbReference type="InterPro" id="IPR000614">
    <property type="entry name" value="FRMsr_CS"/>
</dbReference>
<evidence type="ECO:0000313" key="4">
    <source>
        <dbReference type="Proteomes" id="UP000272778"/>
    </source>
</evidence>
<dbReference type="Gene3D" id="3.30.450.40">
    <property type="match status" value="1"/>
</dbReference>
<evidence type="ECO:0000259" key="2">
    <source>
        <dbReference type="Pfam" id="PF01590"/>
    </source>
</evidence>
<dbReference type="PANTHER" id="PTHR21021">
    <property type="entry name" value="GAF/PUTATIVE CYTOSKELETAL PROTEIN"/>
    <property type="match status" value="1"/>
</dbReference>
<dbReference type="SUPFAM" id="SSF55781">
    <property type="entry name" value="GAF domain-like"/>
    <property type="match status" value="1"/>
</dbReference>
<keyword evidence="4" id="KW-1185">Reference proteome</keyword>
<dbReference type="GO" id="GO:0033745">
    <property type="term" value="F:L-methionine-(R)-S-oxide reductase activity"/>
    <property type="evidence" value="ECO:0007669"/>
    <property type="project" value="TreeGrafter"/>
</dbReference>
<accession>A0A3N6MCK8</accession>
<comment type="similarity">
    <text evidence="1">Belongs to the free Met sulfoxide reductase family.</text>
</comment>
<evidence type="ECO:0000313" key="3">
    <source>
        <dbReference type="EMBL" id="RQH01644.1"/>
    </source>
</evidence>
<dbReference type="FunFam" id="3.30.450.40:FF:000008">
    <property type="entry name" value="GAF domain-containing proteins"/>
    <property type="match status" value="1"/>
</dbReference>
<organism evidence="3 4">
    <name type="scientific">Paraburkholderia dinghuensis</name>
    <dbReference type="NCBI Taxonomy" id="2305225"/>
    <lineage>
        <taxon>Bacteria</taxon>
        <taxon>Pseudomonadati</taxon>
        <taxon>Pseudomonadota</taxon>
        <taxon>Betaproteobacteria</taxon>
        <taxon>Burkholderiales</taxon>
        <taxon>Burkholderiaceae</taxon>
        <taxon>Paraburkholderia</taxon>
    </lineage>
</organism>
<dbReference type="OrthoDB" id="9796252at2"/>
<dbReference type="AlphaFoldDB" id="A0A3N6MCK8"/>
<proteinExistence type="inferred from homology"/>
<dbReference type="RefSeq" id="WP_124153389.1">
    <property type="nucleotide sequence ID" value="NZ_RQIS01000021.1"/>
</dbReference>
<comment type="caution">
    <text evidence="3">The sequence shown here is derived from an EMBL/GenBank/DDBJ whole genome shotgun (WGS) entry which is preliminary data.</text>
</comment>
<dbReference type="GO" id="GO:0005829">
    <property type="term" value="C:cytosol"/>
    <property type="evidence" value="ECO:0007669"/>
    <property type="project" value="TreeGrafter"/>
</dbReference>
<reference evidence="3 4" key="1">
    <citation type="submission" date="2018-11" db="EMBL/GenBank/DDBJ databases">
        <title>Paraburkholderia sp. DHOA04, isolated from soil.</title>
        <authorList>
            <person name="Gao Z.-H."/>
            <person name="Qiu L.-H."/>
            <person name="Fu J.-C."/>
        </authorList>
    </citation>
    <scope>NUCLEOTIDE SEQUENCE [LARGE SCALE GENOMIC DNA]</scope>
    <source>
        <strain evidence="3 4">DHOA04</strain>
    </source>
</reference>
<name>A0A3N6MCK8_9BURK</name>
<dbReference type="PANTHER" id="PTHR21021:SF15">
    <property type="entry name" value="FREE METHIONINE-R-SULFOXIDE REDUCTASE"/>
    <property type="match status" value="1"/>
</dbReference>
<dbReference type="EMBL" id="RQIS01000021">
    <property type="protein sequence ID" value="RQH01644.1"/>
    <property type="molecule type" value="Genomic_DNA"/>
</dbReference>
<dbReference type="InterPro" id="IPR051330">
    <property type="entry name" value="Phosphatase_reg/MetRdx"/>
</dbReference>